<evidence type="ECO:0000313" key="2">
    <source>
        <dbReference type="Proteomes" id="UP000053352"/>
    </source>
</evidence>
<dbReference type="EMBL" id="LNTB01000001">
    <property type="protein sequence ID" value="KSW11525.1"/>
    <property type="molecule type" value="Genomic_DNA"/>
</dbReference>
<organism evidence="1 2">
    <name type="scientific">Pyrodictium occultum</name>
    <dbReference type="NCBI Taxonomy" id="2309"/>
    <lineage>
        <taxon>Archaea</taxon>
        <taxon>Thermoproteota</taxon>
        <taxon>Thermoprotei</taxon>
        <taxon>Desulfurococcales</taxon>
        <taxon>Pyrodictiaceae</taxon>
        <taxon>Pyrodictium</taxon>
    </lineage>
</organism>
<comment type="caution">
    <text evidence="1">The sequence shown here is derived from an EMBL/GenBank/DDBJ whole genome shotgun (WGS) entry which is preliminary data.</text>
</comment>
<dbReference type="AlphaFoldDB" id="A0A0V8RTZ3"/>
<dbReference type="OrthoDB" id="56850at2157"/>
<keyword evidence="2" id="KW-1185">Reference proteome</keyword>
<reference evidence="1 2" key="1">
    <citation type="submission" date="2015-11" db="EMBL/GenBank/DDBJ databases">
        <title>Genome sequence of Pyrodictium occultum PL-19, a marine hyperthermophilic archaeon isolated from Volcano, Italy.</title>
        <authorList>
            <person name="Utturkar S."/>
            <person name="Huber H."/>
            <person name="Leptihn S."/>
            <person name="Brown S."/>
            <person name="Stetter K.O."/>
            <person name="Podar M."/>
        </authorList>
    </citation>
    <scope>NUCLEOTIDE SEQUENCE [LARGE SCALE GENOMIC DNA]</scope>
    <source>
        <strain evidence="1 2">PL-19</strain>
    </source>
</reference>
<proteinExistence type="predicted"/>
<evidence type="ECO:0008006" key="3">
    <source>
        <dbReference type="Google" id="ProtNLM"/>
    </source>
</evidence>
<name>A0A0V8RTZ3_PYROC</name>
<dbReference type="RefSeq" id="WP_058370201.1">
    <property type="nucleotide sequence ID" value="NZ_LNTB01000001.1"/>
</dbReference>
<accession>A0A0V8RTZ3</accession>
<dbReference type="STRING" id="2309.CF15_01415"/>
<protein>
    <recommendedName>
        <fullName evidence="3">DUF1641 domain-containing protein</fullName>
    </recommendedName>
</protein>
<evidence type="ECO:0000313" key="1">
    <source>
        <dbReference type="EMBL" id="KSW11525.1"/>
    </source>
</evidence>
<gene>
    <name evidence="1" type="ORF">CF15_01415</name>
</gene>
<dbReference type="Pfam" id="PF07849">
    <property type="entry name" value="DUF1641"/>
    <property type="match status" value="1"/>
</dbReference>
<dbReference type="Proteomes" id="UP000053352">
    <property type="component" value="Unassembled WGS sequence"/>
</dbReference>
<sequence>MTAQVQEAEGEEKLNLDEESMKALEELVEVAVYLKRSGILDMLRIIAEKGMDLLAMISNDPAIYRAMAVVDAASRGMLRLHPEEVISAKMNLEKISECTLRSLASADPAKAKPVGLFGLLGALSDKNVQKGLGLLIEVARNLGACTSRGEG</sequence>
<dbReference type="InterPro" id="IPR012440">
    <property type="entry name" value="DUF1641"/>
</dbReference>